<name>A0AAW0GP36_9APHY</name>
<dbReference type="AlphaFoldDB" id="A0AAW0GP36"/>
<keyword evidence="3" id="KW-1185">Reference proteome</keyword>
<dbReference type="Proteomes" id="UP001385951">
    <property type="component" value="Unassembled WGS sequence"/>
</dbReference>
<protein>
    <submittedName>
        <fullName evidence="2">Uncharacterized protein</fullName>
    </submittedName>
</protein>
<accession>A0AAW0GP36</accession>
<feature type="region of interest" description="Disordered" evidence="1">
    <location>
        <begin position="61"/>
        <end position="127"/>
    </location>
</feature>
<reference evidence="2 3" key="1">
    <citation type="submission" date="2022-09" db="EMBL/GenBank/DDBJ databases">
        <authorList>
            <person name="Palmer J.M."/>
        </authorList>
    </citation>
    <scope>NUCLEOTIDE SEQUENCE [LARGE SCALE GENOMIC DNA]</scope>
    <source>
        <strain evidence="2 3">DSM 7382</strain>
    </source>
</reference>
<feature type="compositionally biased region" description="Low complexity" evidence="1">
    <location>
        <begin position="64"/>
        <end position="81"/>
    </location>
</feature>
<feature type="compositionally biased region" description="Basic and acidic residues" evidence="1">
    <location>
        <begin position="82"/>
        <end position="94"/>
    </location>
</feature>
<feature type="region of interest" description="Disordered" evidence="1">
    <location>
        <begin position="1"/>
        <end position="32"/>
    </location>
</feature>
<gene>
    <name evidence="2" type="ORF">QCA50_005061</name>
</gene>
<feature type="compositionally biased region" description="Polar residues" evidence="1">
    <location>
        <begin position="9"/>
        <end position="29"/>
    </location>
</feature>
<evidence type="ECO:0000313" key="3">
    <source>
        <dbReference type="Proteomes" id="UP001385951"/>
    </source>
</evidence>
<dbReference type="EMBL" id="JASBNA010000005">
    <property type="protein sequence ID" value="KAK7691662.1"/>
    <property type="molecule type" value="Genomic_DNA"/>
</dbReference>
<evidence type="ECO:0000256" key="1">
    <source>
        <dbReference type="SAM" id="MobiDB-lite"/>
    </source>
</evidence>
<organism evidence="2 3">
    <name type="scientific">Cerrena zonata</name>
    <dbReference type="NCBI Taxonomy" id="2478898"/>
    <lineage>
        <taxon>Eukaryota</taxon>
        <taxon>Fungi</taxon>
        <taxon>Dikarya</taxon>
        <taxon>Basidiomycota</taxon>
        <taxon>Agaricomycotina</taxon>
        <taxon>Agaricomycetes</taxon>
        <taxon>Polyporales</taxon>
        <taxon>Cerrenaceae</taxon>
        <taxon>Cerrena</taxon>
    </lineage>
</organism>
<sequence>MDEILGISRSESATPFPQDSSSIPNTPSDDTQDVLKLQELKTSSKSVMDYFKEKLLAKSNAKMASTSSSASPAPDTPTSAPAEHDYDDYSDRPRGGLGLGASHGSIGSRLRIETTYEEDTETRRTGLGAASRMSAMFAASSSFIGASGDVKSSEEIVVTETDAVVITKEVGEER</sequence>
<comment type="caution">
    <text evidence="2">The sequence shown here is derived from an EMBL/GenBank/DDBJ whole genome shotgun (WGS) entry which is preliminary data.</text>
</comment>
<evidence type="ECO:0000313" key="2">
    <source>
        <dbReference type="EMBL" id="KAK7691662.1"/>
    </source>
</evidence>
<proteinExistence type="predicted"/>